<comment type="caution">
    <text evidence="2">The sequence shown here is derived from an EMBL/GenBank/DDBJ whole genome shotgun (WGS) entry which is preliminary data.</text>
</comment>
<sequence length="54" mass="6099">MQGDMVVAFQAELFCHKDLICSENCDAPSYHQSGGMQEWRWQPPGDFTDGEFAS</sequence>
<evidence type="ECO:0000256" key="1">
    <source>
        <dbReference type="SAM" id="MobiDB-lite"/>
    </source>
</evidence>
<feature type="region of interest" description="Disordered" evidence="1">
    <location>
        <begin position="33"/>
        <end position="54"/>
    </location>
</feature>
<accession>A0ABP6W738</accession>
<dbReference type="Proteomes" id="UP001500795">
    <property type="component" value="Unassembled WGS sequence"/>
</dbReference>
<protein>
    <submittedName>
        <fullName evidence="2">Uncharacterized protein</fullName>
    </submittedName>
</protein>
<organism evidence="2 3">
    <name type="scientific">Zobellella aerophila</name>
    <dbReference type="NCBI Taxonomy" id="870480"/>
    <lineage>
        <taxon>Bacteria</taxon>
        <taxon>Pseudomonadati</taxon>
        <taxon>Pseudomonadota</taxon>
        <taxon>Gammaproteobacteria</taxon>
        <taxon>Aeromonadales</taxon>
        <taxon>Aeromonadaceae</taxon>
        <taxon>Zobellella</taxon>
    </lineage>
</organism>
<keyword evidence="3" id="KW-1185">Reference proteome</keyword>
<name>A0ABP6W738_9GAMM</name>
<evidence type="ECO:0000313" key="3">
    <source>
        <dbReference type="Proteomes" id="UP001500795"/>
    </source>
</evidence>
<proteinExistence type="predicted"/>
<reference evidence="3" key="1">
    <citation type="journal article" date="2019" name="Int. J. Syst. Evol. Microbiol.">
        <title>The Global Catalogue of Microorganisms (GCM) 10K type strain sequencing project: providing services to taxonomists for standard genome sequencing and annotation.</title>
        <authorList>
            <consortium name="The Broad Institute Genomics Platform"/>
            <consortium name="The Broad Institute Genome Sequencing Center for Infectious Disease"/>
            <person name="Wu L."/>
            <person name="Ma J."/>
        </authorList>
    </citation>
    <scope>NUCLEOTIDE SEQUENCE [LARGE SCALE GENOMIC DNA]</scope>
    <source>
        <strain evidence="3">JCM 17110</strain>
    </source>
</reference>
<evidence type="ECO:0000313" key="2">
    <source>
        <dbReference type="EMBL" id="GAA3547572.1"/>
    </source>
</evidence>
<gene>
    <name evidence="2" type="ORF">GCM10022394_29540</name>
</gene>
<dbReference type="EMBL" id="BAABCX010000005">
    <property type="protein sequence ID" value="GAA3547572.1"/>
    <property type="molecule type" value="Genomic_DNA"/>
</dbReference>